<proteinExistence type="inferred from homology"/>
<dbReference type="InterPro" id="IPR003746">
    <property type="entry name" value="DUF167"/>
</dbReference>
<sequence length="101" mass="10917">MTRMPGAISREKFAQIAPAVHQEKEGFVVSVTVIPRAPKNEIAGFRNGSLLVKVTVAPEKGKANEAVLAAIAEFLDIAPSNLRILRGHTCRNKMVLLQNIG</sequence>
<name>A0A3P3XFQ5_9SPIR</name>
<dbReference type="Gene3D" id="3.30.1200.10">
    <property type="entry name" value="YggU-like"/>
    <property type="match status" value="1"/>
</dbReference>
<dbReference type="NCBIfam" id="TIGR00251">
    <property type="entry name" value="DUF167 family protein"/>
    <property type="match status" value="1"/>
</dbReference>
<reference evidence="3" key="1">
    <citation type="submission" date="2017-02" db="EMBL/GenBank/DDBJ databases">
        <authorList>
            <person name="Regsiter A."/>
            <person name="William W."/>
        </authorList>
    </citation>
    <scope>NUCLEOTIDE SEQUENCE</scope>
    <source>
        <strain evidence="3">Bib</strain>
    </source>
</reference>
<dbReference type="SUPFAM" id="SSF69786">
    <property type="entry name" value="YggU-like"/>
    <property type="match status" value="1"/>
</dbReference>
<evidence type="ECO:0000256" key="2">
    <source>
        <dbReference type="HAMAP-Rule" id="MF_00634"/>
    </source>
</evidence>
<dbReference type="InterPro" id="IPR036591">
    <property type="entry name" value="YggU-like_sf"/>
</dbReference>
<dbReference type="AlphaFoldDB" id="A0A3P3XFQ5"/>
<dbReference type="PANTHER" id="PTHR13420:SF7">
    <property type="entry name" value="UPF0235 PROTEIN C15ORF40"/>
    <property type="match status" value="1"/>
</dbReference>
<organism evidence="3">
    <name type="scientific">uncultured spirochete</name>
    <dbReference type="NCBI Taxonomy" id="156406"/>
    <lineage>
        <taxon>Bacteria</taxon>
        <taxon>Pseudomonadati</taxon>
        <taxon>Spirochaetota</taxon>
        <taxon>Spirochaetia</taxon>
        <taxon>Spirochaetales</taxon>
        <taxon>environmental samples</taxon>
    </lineage>
</organism>
<dbReference type="SMART" id="SM01152">
    <property type="entry name" value="DUF167"/>
    <property type="match status" value="1"/>
</dbReference>
<evidence type="ECO:0000256" key="1">
    <source>
        <dbReference type="ARBA" id="ARBA00010364"/>
    </source>
</evidence>
<dbReference type="EMBL" id="FWDM01000003">
    <property type="protein sequence ID" value="SLM10107.1"/>
    <property type="molecule type" value="Genomic_DNA"/>
</dbReference>
<dbReference type="GO" id="GO:0005737">
    <property type="term" value="C:cytoplasm"/>
    <property type="evidence" value="ECO:0007669"/>
    <property type="project" value="TreeGrafter"/>
</dbReference>
<gene>
    <name evidence="3" type="ORF">SPIROBIBN47_110038</name>
</gene>
<protein>
    <recommendedName>
        <fullName evidence="2">UPF0235 protein SPIROBIBN47_110038</fullName>
    </recommendedName>
</protein>
<evidence type="ECO:0000313" key="3">
    <source>
        <dbReference type="EMBL" id="SLM10107.1"/>
    </source>
</evidence>
<dbReference type="PANTHER" id="PTHR13420">
    <property type="entry name" value="UPF0235 PROTEIN C15ORF40"/>
    <property type="match status" value="1"/>
</dbReference>
<dbReference type="HAMAP" id="MF_00634">
    <property type="entry name" value="UPF0235"/>
    <property type="match status" value="1"/>
</dbReference>
<accession>A0A3P3XFQ5</accession>
<dbReference type="Pfam" id="PF02594">
    <property type="entry name" value="DUF167"/>
    <property type="match status" value="1"/>
</dbReference>
<comment type="similarity">
    <text evidence="1 2">Belongs to the UPF0235 family.</text>
</comment>